<evidence type="ECO:0000256" key="1">
    <source>
        <dbReference type="SAM" id="Phobius"/>
    </source>
</evidence>
<feature type="transmembrane region" description="Helical" evidence="1">
    <location>
        <begin position="202"/>
        <end position="218"/>
    </location>
</feature>
<protein>
    <submittedName>
        <fullName evidence="3">Acyltransferase</fullName>
    </submittedName>
</protein>
<feature type="transmembrane region" description="Helical" evidence="1">
    <location>
        <begin position="252"/>
        <end position="273"/>
    </location>
</feature>
<dbReference type="Pfam" id="PF01757">
    <property type="entry name" value="Acyl_transf_3"/>
    <property type="match status" value="1"/>
</dbReference>
<feature type="transmembrane region" description="Helical" evidence="1">
    <location>
        <begin position="285"/>
        <end position="303"/>
    </location>
</feature>
<keyword evidence="3" id="KW-0012">Acyltransferase</keyword>
<feature type="transmembrane region" description="Helical" evidence="1">
    <location>
        <begin position="230"/>
        <end position="246"/>
    </location>
</feature>
<keyword evidence="1" id="KW-1133">Transmembrane helix</keyword>
<feature type="domain" description="Acyltransferase 3" evidence="2">
    <location>
        <begin position="12"/>
        <end position="326"/>
    </location>
</feature>
<feature type="transmembrane region" description="Helical" evidence="1">
    <location>
        <begin position="179"/>
        <end position="196"/>
    </location>
</feature>
<keyword evidence="1" id="KW-0812">Transmembrane</keyword>
<reference evidence="3 4" key="1">
    <citation type="submission" date="2023-01" db="EMBL/GenBank/DDBJ databases">
        <title>Novel species of the genus Vogesella isolated from rivers.</title>
        <authorList>
            <person name="Lu H."/>
        </authorList>
    </citation>
    <scope>NUCLEOTIDE SEQUENCE [LARGE SCALE GENOMIC DNA]</scope>
    <source>
        <strain evidence="3 4">LYT5W</strain>
    </source>
</reference>
<dbReference type="Proteomes" id="UP001222030">
    <property type="component" value="Unassembled WGS sequence"/>
</dbReference>
<comment type="caution">
    <text evidence="3">The sequence shown here is derived from an EMBL/GenBank/DDBJ whole genome shotgun (WGS) entry which is preliminary data.</text>
</comment>
<evidence type="ECO:0000313" key="4">
    <source>
        <dbReference type="Proteomes" id="UP001222030"/>
    </source>
</evidence>
<keyword evidence="3" id="KW-0808">Transferase</keyword>
<feature type="transmembrane region" description="Helical" evidence="1">
    <location>
        <begin position="55"/>
        <end position="79"/>
    </location>
</feature>
<feature type="transmembrane region" description="Helical" evidence="1">
    <location>
        <begin position="152"/>
        <end position="172"/>
    </location>
</feature>
<feature type="transmembrane region" description="Helical" evidence="1">
    <location>
        <begin position="309"/>
        <end position="331"/>
    </location>
</feature>
<evidence type="ECO:0000259" key="2">
    <source>
        <dbReference type="Pfam" id="PF01757"/>
    </source>
</evidence>
<feature type="transmembrane region" description="Helical" evidence="1">
    <location>
        <begin position="12"/>
        <end position="35"/>
    </location>
</feature>
<dbReference type="PANTHER" id="PTHR23028">
    <property type="entry name" value="ACETYLTRANSFERASE"/>
    <property type="match status" value="1"/>
</dbReference>
<sequence>MSQQQQHIRFDFADGLRGLAMLAVVLFHYTQIFWQRRDRIAEVMHLPPLSGYHDAAFVLPFNLGAVGVGLFLLISGLLIPLSLTRMGAARFAVSRLFRIYPTYWAGLALSVAALWLASWLPGGEFDVTRTDVLGHASIAFQDWLGGRNIDPVMWTLKVELWFYAMLGTAFALTGRRIKWAIWLLLPLIGWLCRYAAPNPFQTIVCYFPLMFAGCWLYFYQTGQAGKWETVLHFLAMLGLFVWVTNWHSAELYASYGIGIALFIAGALWPRLVAAPLLVRVAGVSYAWYVCHSVAGYAILFALAQYGTPWWLMVAIALAATWYMAVAINRFVELPTQKIGKRLADKLK</sequence>
<accession>A0ABT5IPQ6</accession>
<dbReference type="GO" id="GO:0016746">
    <property type="term" value="F:acyltransferase activity"/>
    <property type="evidence" value="ECO:0007669"/>
    <property type="project" value="UniProtKB-KW"/>
</dbReference>
<gene>
    <name evidence="3" type="ORF">PQU96_10395</name>
</gene>
<proteinExistence type="predicted"/>
<dbReference type="PANTHER" id="PTHR23028:SF131">
    <property type="entry name" value="BLR2367 PROTEIN"/>
    <property type="match status" value="1"/>
</dbReference>
<dbReference type="InterPro" id="IPR002656">
    <property type="entry name" value="Acyl_transf_3_dom"/>
</dbReference>
<dbReference type="EMBL" id="JAQQLE010000008">
    <property type="protein sequence ID" value="MDC7714532.1"/>
    <property type="molecule type" value="Genomic_DNA"/>
</dbReference>
<feature type="transmembrane region" description="Helical" evidence="1">
    <location>
        <begin position="100"/>
        <end position="120"/>
    </location>
</feature>
<keyword evidence="4" id="KW-1185">Reference proteome</keyword>
<dbReference type="RefSeq" id="WP_272772248.1">
    <property type="nucleotide sequence ID" value="NZ_JAQQLE010000008.1"/>
</dbReference>
<name>A0ABT5IPQ6_9NEIS</name>
<dbReference type="InterPro" id="IPR050879">
    <property type="entry name" value="Acyltransferase_3"/>
</dbReference>
<evidence type="ECO:0000313" key="3">
    <source>
        <dbReference type="EMBL" id="MDC7714532.1"/>
    </source>
</evidence>
<keyword evidence="1" id="KW-0472">Membrane</keyword>
<organism evidence="3 4">
    <name type="scientific">Vogesella margarita</name>
    <dbReference type="NCBI Taxonomy" id="2984199"/>
    <lineage>
        <taxon>Bacteria</taxon>
        <taxon>Pseudomonadati</taxon>
        <taxon>Pseudomonadota</taxon>
        <taxon>Betaproteobacteria</taxon>
        <taxon>Neisseriales</taxon>
        <taxon>Chromobacteriaceae</taxon>
        <taxon>Vogesella</taxon>
    </lineage>
</organism>